<organism evidence="6 7">
    <name type="scientific">Leptolyngbya boryana NIES-2135</name>
    <dbReference type="NCBI Taxonomy" id="1973484"/>
    <lineage>
        <taxon>Bacteria</taxon>
        <taxon>Bacillati</taxon>
        <taxon>Cyanobacteriota</taxon>
        <taxon>Cyanophyceae</taxon>
        <taxon>Leptolyngbyales</taxon>
        <taxon>Leptolyngbyaceae</taxon>
        <taxon>Leptolyngbya group</taxon>
        <taxon>Leptolyngbya</taxon>
    </lineage>
</organism>
<dbReference type="Gene3D" id="3.40.30.10">
    <property type="entry name" value="Glutaredoxin"/>
    <property type="match status" value="1"/>
</dbReference>
<dbReference type="SFLD" id="SFLDG00358">
    <property type="entry name" value="Main_(cytGST)"/>
    <property type="match status" value="1"/>
</dbReference>
<reference evidence="6 7" key="1">
    <citation type="submission" date="2017-06" db="EMBL/GenBank/DDBJ databases">
        <title>Genome sequencing of cyanobaciteial culture collection at National Institute for Environmental Studies (NIES).</title>
        <authorList>
            <person name="Hirose Y."/>
            <person name="Shimura Y."/>
            <person name="Fujisawa T."/>
            <person name="Nakamura Y."/>
            <person name="Kawachi M."/>
        </authorList>
    </citation>
    <scope>NUCLEOTIDE SEQUENCE [LARGE SCALE GENOMIC DNA]</scope>
    <source>
        <strain evidence="6 7">NIES-2135</strain>
    </source>
</reference>
<evidence type="ECO:0000259" key="4">
    <source>
        <dbReference type="PROSITE" id="PS50404"/>
    </source>
</evidence>
<dbReference type="Pfam" id="PF00043">
    <property type="entry name" value="GST_C"/>
    <property type="match status" value="1"/>
</dbReference>
<feature type="domain" description="GST N-terminal" evidence="4">
    <location>
        <begin position="1"/>
        <end position="80"/>
    </location>
</feature>
<feature type="domain" description="GST C-terminal" evidence="5">
    <location>
        <begin position="66"/>
        <end position="183"/>
    </location>
</feature>
<dbReference type="SUPFAM" id="SSF47616">
    <property type="entry name" value="GST C-terminal domain-like"/>
    <property type="match status" value="1"/>
</dbReference>
<dbReference type="SFLD" id="SFLDS00019">
    <property type="entry name" value="Glutathione_Transferase_(cytos"/>
    <property type="match status" value="1"/>
</dbReference>
<dbReference type="GO" id="GO:0016740">
    <property type="term" value="F:transferase activity"/>
    <property type="evidence" value="ECO:0007669"/>
    <property type="project" value="UniProtKB-KW"/>
</dbReference>
<evidence type="ECO:0000313" key="7">
    <source>
        <dbReference type="Proteomes" id="UP000217895"/>
    </source>
</evidence>
<evidence type="ECO:0000256" key="3">
    <source>
        <dbReference type="RuleBase" id="RU003494"/>
    </source>
</evidence>
<dbReference type="Proteomes" id="UP000217895">
    <property type="component" value="Chromosome"/>
</dbReference>
<dbReference type="Gene3D" id="1.20.1050.10">
    <property type="match status" value="1"/>
</dbReference>
<evidence type="ECO:0000259" key="5">
    <source>
        <dbReference type="PROSITE" id="PS50405"/>
    </source>
</evidence>
<evidence type="ECO:0000256" key="1">
    <source>
        <dbReference type="ARBA" id="ARBA00007409"/>
    </source>
</evidence>
<dbReference type="InterPro" id="IPR036282">
    <property type="entry name" value="Glutathione-S-Trfase_C_sf"/>
</dbReference>
<evidence type="ECO:0000256" key="2">
    <source>
        <dbReference type="ARBA" id="ARBA00022679"/>
    </source>
</evidence>
<evidence type="ECO:0000313" key="6">
    <source>
        <dbReference type="EMBL" id="BAY57484.1"/>
    </source>
</evidence>
<dbReference type="SUPFAM" id="SSF52833">
    <property type="entry name" value="Thioredoxin-like"/>
    <property type="match status" value="1"/>
</dbReference>
<dbReference type="CDD" id="cd03046">
    <property type="entry name" value="GST_N_GTT1_like"/>
    <property type="match status" value="1"/>
</dbReference>
<dbReference type="EMBL" id="AP018203">
    <property type="protein sequence ID" value="BAY57484.1"/>
    <property type="molecule type" value="Genomic_DNA"/>
</dbReference>
<dbReference type="InterPro" id="IPR010987">
    <property type="entry name" value="Glutathione-S-Trfase_C-like"/>
</dbReference>
<dbReference type="PANTHER" id="PTHR44051">
    <property type="entry name" value="GLUTATHIONE S-TRANSFERASE-RELATED"/>
    <property type="match status" value="1"/>
</dbReference>
<name>A0A1Z4JL72_LEPBY</name>
<comment type="similarity">
    <text evidence="1 3">Belongs to the GST superfamily.</text>
</comment>
<gene>
    <name evidence="6" type="ORF">NIES2135_43490</name>
</gene>
<dbReference type="PROSITE" id="PS50405">
    <property type="entry name" value="GST_CTER"/>
    <property type="match status" value="1"/>
</dbReference>
<dbReference type="PANTHER" id="PTHR44051:SF8">
    <property type="entry name" value="GLUTATHIONE S-TRANSFERASE GSTA"/>
    <property type="match status" value="1"/>
</dbReference>
<accession>A0A1Z4JL72</accession>
<dbReference type="InterPro" id="IPR004046">
    <property type="entry name" value="GST_C"/>
</dbReference>
<dbReference type="InterPro" id="IPR036249">
    <property type="entry name" value="Thioredoxin-like_sf"/>
</dbReference>
<dbReference type="InterPro" id="IPR004045">
    <property type="entry name" value="Glutathione_S-Trfase_N"/>
</dbReference>
<sequence>MLKLFGGARSRASIVQWYLEELEIPYEFDLLDMQTGEHRQPEFCEINPFGKVPAIVDGDLKLWESGAILLYLLDRYDNADVNQRAIAAQWVLFANATLGPGIFVETNREREMPRLMQPLDEIFGKRKFIAGDQFTVSDVAVGSLLAYIPLMLKLDLSEYPNVVSYMQRITARPAFQKSIGGRK</sequence>
<dbReference type="FunFam" id="3.40.30.10:FF:000039">
    <property type="entry name" value="Glutathione S-transferase domain"/>
    <property type="match status" value="1"/>
</dbReference>
<dbReference type="Pfam" id="PF02798">
    <property type="entry name" value="GST_N"/>
    <property type="match status" value="1"/>
</dbReference>
<dbReference type="InterPro" id="IPR040079">
    <property type="entry name" value="Glutathione_S-Trfase"/>
</dbReference>
<dbReference type="PROSITE" id="PS50404">
    <property type="entry name" value="GST_NTER"/>
    <property type="match status" value="1"/>
</dbReference>
<keyword evidence="2 6" id="KW-0808">Transferase</keyword>
<protein>
    <submittedName>
        <fullName evidence="6">Glutathione S-transferase-like protein</fullName>
    </submittedName>
</protein>
<proteinExistence type="inferred from homology"/>
<dbReference type="AlphaFoldDB" id="A0A1Z4JL72"/>
<keyword evidence="7" id="KW-1185">Reference proteome</keyword>